<reference evidence="1 2" key="1">
    <citation type="journal article" date="2021" name="BMC Genomics">
        <title>Datura genome reveals duplications of psychoactive alkaloid biosynthetic genes and high mutation rate following tissue culture.</title>
        <authorList>
            <person name="Rajewski A."/>
            <person name="Carter-House D."/>
            <person name="Stajich J."/>
            <person name="Litt A."/>
        </authorList>
    </citation>
    <scope>NUCLEOTIDE SEQUENCE [LARGE SCALE GENOMIC DNA]</scope>
    <source>
        <strain evidence="1">AR-01</strain>
    </source>
</reference>
<dbReference type="EMBL" id="JACEIK010001171">
    <property type="protein sequence ID" value="MCD7466767.1"/>
    <property type="molecule type" value="Genomic_DNA"/>
</dbReference>
<gene>
    <name evidence="1" type="ORF">HAX54_003772</name>
</gene>
<feature type="non-terminal residue" evidence="1">
    <location>
        <position position="1"/>
    </location>
</feature>
<accession>A0ABS8T5W4</accession>
<name>A0ABS8T5W4_DATST</name>
<comment type="caution">
    <text evidence="1">The sequence shown here is derived from an EMBL/GenBank/DDBJ whole genome shotgun (WGS) entry which is preliminary data.</text>
</comment>
<organism evidence="1 2">
    <name type="scientific">Datura stramonium</name>
    <name type="common">Jimsonweed</name>
    <name type="synonym">Common thornapple</name>
    <dbReference type="NCBI Taxonomy" id="4076"/>
    <lineage>
        <taxon>Eukaryota</taxon>
        <taxon>Viridiplantae</taxon>
        <taxon>Streptophyta</taxon>
        <taxon>Embryophyta</taxon>
        <taxon>Tracheophyta</taxon>
        <taxon>Spermatophyta</taxon>
        <taxon>Magnoliopsida</taxon>
        <taxon>eudicotyledons</taxon>
        <taxon>Gunneridae</taxon>
        <taxon>Pentapetalae</taxon>
        <taxon>asterids</taxon>
        <taxon>lamiids</taxon>
        <taxon>Solanales</taxon>
        <taxon>Solanaceae</taxon>
        <taxon>Solanoideae</taxon>
        <taxon>Datureae</taxon>
        <taxon>Datura</taxon>
    </lineage>
</organism>
<protein>
    <submittedName>
        <fullName evidence="1">Uncharacterized protein</fullName>
    </submittedName>
</protein>
<proteinExistence type="predicted"/>
<dbReference type="Proteomes" id="UP000823775">
    <property type="component" value="Unassembled WGS sequence"/>
</dbReference>
<evidence type="ECO:0000313" key="1">
    <source>
        <dbReference type="EMBL" id="MCD7466767.1"/>
    </source>
</evidence>
<sequence length="54" mass="6008">FMLFLCSCSRSTGLSALELGGHRASCWKKYGRNPLKPLPEGACYITWCLPLSED</sequence>
<keyword evidence="2" id="KW-1185">Reference proteome</keyword>
<evidence type="ECO:0000313" key="2">
    <source>
        <dbReference type="Proteomes" id="UP000823775"/>
    </source>
</evidence>